<keyword evidence="3" id="KW-1185">Reference proteome</keyword>
<keyword evidence="1" id="KW-0175">Coiled coil</keyword>
<dbReference type="EMBL" id="UYSU01000927">
    <property type="protein sequence ID" value="VDL86394.1"/>
    <property type="molecule type" value="Genomic_DNA"/>
</dbReference>
<protein>
    <submittedName>
        <fullName evidence="2">Uncharacterized protein</fullName>
    </submittedName>
</protein>
<reference evidence="2 3" key="1">
    <citation type="submission" date="2018-11" db="EMBL/GenBank/DDBJ databases">
        <authorList>
            <consortium name="Pathogen Informatics"/>
        </authorList>
    </citation>
    <scope>NUCLEOTIDE SEQUENCE [LARGE SCALE GENOMIC DNA]</scope>
    <source>
        <strain evidence="2 3">NST_G2</strain>
    </source>
</reference>
<dbReference type="Proteomes" id="UP000275846">
    <property type="component" value="Unassembled WGS sequence"/>
</dbReference>
<name>A0A3P7DHP9_SCHSO</name>
<evidence type="ECO:0000313" key="2">
    <source>
        <dbReference type="EMBL" id="VDL86394.1"/>
    </source>
</evidence>
<sequence length="97" mass="10995">MATAAETGFKTLNATGRREVEKRLLDLKADLDGLKNRAECELGLWTRVASQREKDLESLRRNAALLKTINEETHDEASYALLAVFPYKTLLRAENLF</sequence>
<dbReference type="AlphaFoldDB" id="A0A3P7DHP9"/>
<organism evidence="2 3">
    <name type="scientific">Schistocephalus solidus</name>
    <name type="common">Tapeworm</name>
    <dbReference type="NCBI Taxonomy" id="70667"/>
    <lineage>
        <taxon>Eukaryota</taxon>
        <taxon>Metazoa</taxon>
        <taxon>Spiralia</taxon>
        <taxon>Lophotrochozoa</taxon>
        <taxon>Platyhelminthes</taxon>
        <taxon>Cestoda</taxon>
        <taxon>Eucestoda</taxon>
        <taxon>Diphyllobothriidea</taxon>
        <taxon>Diphyllobothriidae</taxon>
        <taxon>Schistocephalus</taxon>
    </lineage>
</organism>
<feature type="coiled-coil region" evidence="1">
    <location>
        <begin position="17"/>
        <end position="76"/>
    </location>
</feature>
<accession>A0A3P7DHP9</accession>
<evidence type="ECO:0000256" key="1">
    <source>
        <dbReference type="SAM" id="Coils"/>
    </source>
</evidence>
<proteinExistence type="predicted"/>
<gene>
    <name evidence="2" type="ORF">SSLN_LOCUS873</name>
</gene>
<evidence type="ECO:0000313" key="3">
    <source>
        <dbReference type="Proteomes" id="UP000275846"/>
    </source>
</evidence>